<comment type="caution">
    <text evidence="2">The sequence shown here is derived from an EMBL/GenBank/DDBJ whole genome shotgun (WGS) entry which is preliminary data.</text>
</comment>
<dbReference type="EMBL" id="SNRY01000131">
    <property type="protein sequence ID" value="KAA6346434.1"/>
    <property type="molecule type" value="Genomic_DNA"/>
</dbReference>
<protein>
    <submittedName>
        <fullName evidence="2">Uncharacterized protein</fullName>
    </submittedName>
</protein>
<keyword evidence="1" id="KW-1133">Transmembrane helix</keyword>
<proteinExistence type="predicted"/>
<evidence type="ECO:0000256" key="1">
    <source>
        <dbReference type="SAM" id="Phobius"/>
    </source>
</evidence>
<reference evidence="2" key="1">
    <citation type="submission" date="2019-03" db="EMBL/GenBank/DDBJ databases">
        <title>Single cell metagenomics reveals metabolic interactions within the superorganism composed of flagellate Streblomastix strix and complex community of Bacteroidetes bacteria on its surface.</title>
        <authorList>
            <person name="Treitli S.C."/>
            <person name="Kolisko M."/>
            <person name="Husnik F."/>
            <person name="Keeling P."/>
            <person name="Hampl V."/>
        </authorList>
    </citation>
    <scope>NUCLEOTIDE SEQUENCE</scope>
    <source>
        <strain evidence="2">STM</strain>
    </source>
</reference>
<keyword evidence="1" id="KW-0472">Membrane</keyword>
<accession>A0A5J4SJM7</accession>
<keyword evidence="1" id="KW-0812">Transmembrane</keyword>
<feature type="transmembrane region" description="Helical" evidence="1">
    <location>
        <begin position="111"/>
        <end position="129"/>
    </location>
</feature>
<name>A0A5J4SJM7_9ZZZZ</name>
<organism evidence="2">
    <name type="scientific">termite gut metagenome</name>
    <dbReference type="NCBI Taxonomy" id="433724"/>
    <lineage>
        <taxon>unclassified sequences</taxon>
        <taxon>metagenomes</taxon>
        <taxon>organismal metagenomes</taxon>
    </lineage>
</organism>
<evidence type="ECO:0000313" key="2">
    <source>
        <dbReference type="EMBL" id="KAA6346434.1"/>
    </source>
</evidence>
<dbReference type="AlphaFoldDB" id="A0A5J4SJM7"/>
<sequence>MSCSVHKTVPLSRLPENLVTERLVPVYLPPDSASFWALFECDSDKQVILKAFNELKSKSVQSDFSFENGEAVYKTKTVHDTIYIPAKDSLIYVPVSVPGERVNYLTFWQQLWIYAGRLLAAALVIMLAIKKFIK</sequence>
<gene>
    <name evidence="2" type="ORF">EZS27_006084</name>
</gene>